<evidence type="ECO:0000256" key="3">
    <source>
        <dbReference type="ARBA" id="ARBA00022692"/>
    </source>
</evidence>
<comment type="subcellular location">
    <subcellularLocation>
        <location evidence="1 11">Membrane</location>
        <topology evidence="1 11">Multi-pass membrane protein</topology>
    </subcellularLocation>
</comment>
<dbReference type="InterPro" id="IPR001807">
    <property type="entry name" value="ClC"/>
</dbReference>
<evidence type="ECO:0000256" key="8">
    <source>
        <dbReference type="ARBA" id="ARBA00023214"/>
    </source>
</evidence>
<dbReference type="PRINTS" id="PR00762">
    <property type="entry name" value="CLCHANNEL"/>
</dbReference>
<dbReference type="Pfam" id="PF00571">
    <property type="entry name" value="CBS"/>
    <property type="match status" value="1"/>
</dbReference>
<dbReference type="InterPro" id="IPR046342">
    <property type="entry name" value="CBS_dom_sf"/>
</dbReference>
<evidence type="ECO:0000256" key="2">
    <source>
        <dbReference type="ARBA" id="ARBA00022448"/>
    </source>
</evidence>
<protein>
    <recommendedName>
        <fullName evidence="11">Chloride channel protein</fullName>
    </recommendedName>
</protein>
<evidence type="ECO:0000256" key="6">
    <source>
        <dbReference type="ARBA" id="ARBA00023136"/>
    </source>
</evidence>
<keyword evidence="4 11" id="KW-1133">Transmembrane helix</keyword>
<evidence type="ECO:0000256" key="1">
    <source>
        <dbReference type="ARBA" id="ARBA00004141"/>
    </source>
</evidence>
<dbReference type="GO" id="GO:0005254">
    <property type="term" value="F:chloride channel activity"/>
    <property type="evidence" value="ECO:0007669"/>
    <property type="project" value="UniProtKB-UniRule"/>
</dbReference>
<feature type="transmembrane region" description="Helical" evidence="11">
    <location>
        <begin position="530"/>
        <end position="552"/>
    </location>
</feature>
<gene>
    <name evidence="14" type="ORF">FVE85_6307</name>
</gene>
<evidence type="ECO:0000259" key="13">
    <source>
        <dbReference type="PROSITE" id="PS51371"/>
    </source>
</evidence>
<evidence type="ECO:0000313" key="15">
    <source>
        <dbReference type="Proteomes" id="UP000324585"/>
    </source>
</evidence>
<dbReference type="Gene3D" id="1.10.3080.10">
    <property type="entry name" value="Clc chloride channel"/>
    <property type="match status" value="1"/>
</dbReference>
<evidence type="ECO:0000256" key="4">
    <source>
        <dbReference type="ARBA" id="ARBA00022989"/>
    </source>
</evidence>
<feature type="transmembrane region" description="Helical" evidence="11">
    <location>
        <begin position="499"/>
        <end position="523"/>
    </location>
</feature>
<dbReference type="SUPFAM" id="SSF81340">
    <property type="entry name" value="Clc chloride channel"/>
    <property type="match status" value="1"/>
</dbReference>
<feature type="domain" description="CBS" evidence="13">
    <location>
        <begin position="792"/>
        <end position="850"/>
    </location>
</feature>
<dbReference type="Proteomes" id="UP000324585">
    <property type="component" value="Unassembled WGS sequence"/>
</dbReference>
<dbReference type="InterPro" id="IPR000644">
    <property type="entry name" value="CBS_dom"/>
</dbReference>
<evidence type="ECO:0000313" key="14">
    <source>
        <dbReference type="EMBL" id="KAA8498722.1"/>
    </source>
</evidence>
<dbReference type="CDD" id="cd00400">
    <property type="entry name" value="Voltage_gated_ClC"/>
    <property type="match status" value="1"/>
</dbReference>
<name>A0A5J4Z6K8_PORPP</name>
<feature type="transmembrane region" description="Helical" evidence="11">
    <location>
        <begin position="413"/>
        <end position="434"/>
    </location>
</feature>
<feature type="transmembrane region" description="Helical" evidence="11">
    <location>
        <begin position="464"/>
        <end position="487"/>
    </location>
</feature>
<feature type="transmembrane region" description="Helical" evidence="11">
    <location>
        <begin position="370"/>
        <end position="387"/>
    </location>
</feature>
<keyword evidence="15" id="KW-1185">Reference proteome</keyword>
<dbReference type="PROSITE" id="PS51371">
    <property type="entry name" value="CBS"/>
    <property type="match status" value="1"/>
</dbReference>
<reference evidence="15" key="1">
    <citation type="journal article" date="2019" name="Nat. Commun.">
        <title>Expansion of phycobilisome linker gene families in mesophilic red algae.</title>
        <authorList>
            <person name="Lee J."/>
            <person name="Kim D."/>
            <person name="Bhattacharya D."/>
            <person name="Yoon H.S."/>
        </authorList>
    </citation>
    <scope>NUCLEOTIDE SEQUENCE [LARGE SCALE GENOMIC DNA]</scope>
    <source>
        <strain evidence="15">CCMP 1328</strain>
    </source>
</reference>
<dbReference type="Pfam" id="PF00654">
    <property type="entry name" value="Voltage_CLC"/>
    <property type="match status" value="1"/>
</dbReference>
<dbReference type="PANTHER" id="PTHR43427:SF6">
    <property type="entry name" value="CHLORIDE CHANNEL PROTEIN CLC-E"/>
    <property type="match status" value="1"/>
</dbReference>
<feature type="region of interest" description="Disordered" evidence="12">
    <location>
        <begin position="584"/>
        <end position="633"/>
    </location>
</feature>
<dbReference type="Gene3D" id="3.10.580.10">
    <property type="entry name" value="CBS-domain"/>
    <property type="match status" value="1"/>
</dbReference>
<evidence type="ECO:0000256" key="11">
    <source>
        <dbReference type="RuleBase" id="RU361221"/>
    </source>
</evidence>
<feature type="transmembrane region" description="Helical" evidence="11">
    <location>
        <begin position="284"/>
        <end position="308"/>
    </location>
</feature>
<keyword evidence="2 11" id="KW-0813">Transport</keyword>
<organism evidence="14 15">
    <name type="scientific">Porphyridium purpureum</name>
    <name type="common">Red alga</name>
    <name type="synonym">Porphyridium cruentum</name>
    <dbReference type="NCBI Taxonomy" id="35688"/>
    <lineage>
        <taxon>Eukaryota</taxon>
        <taxon>Rhodophyta</taxon>
        <taxon>Bangiophyceae</taxon>
        <taxon>Porphyridiales</taxon>
        <taxon>Porphyridiaceae</taxon>
        <taxon>Porphyridium</taxon>
    </lineage>
</organism>
<keyword evidence="5 11" id="KW-0406">Ion transport</keyword>
<feature type="compositionally biased region" description="Basic and acidic residues" evidence="12">
    <location>
        <begin position="71"/>
        <end position="84"/>
    </location>
</feature>
<evidence type="ECO:0000256" key="5">
    <source>
        <dbReference type="ARBA" id="ARBA00023065"/>
    </source>
</evidence>
<feature type="compositionally biased region" description="Polar residues" evidence="12">
    <location>
        <begin position="112"/>
        <end position="130"/>
    </location>
</feature>
<feature type="transmembrane region" description="Helical" evidence="11">
    <location>
        <begin position="329"/>
        <end position="350"/>
    </location>
</feature>
<comment type="caution">
    <text evidence="11">Lacks conserved residue(s) required for the propagation of feature annotation.</text>
</comment>
<comment type="caution">
    <text evidence="14">The sequence shown here is derived from an EMBL/GenBank/DDBJ whole genome shotgun (WGS) entry which is preliminary data.</text>
</comment>
<evidence type="ECO:0000256" key="7">
    <source>
        <dbReference type="ARBA" id="ARBA00023173"/>
    </source>
</evidence>
<dbReference type="AlphaFoldDB" id="A0A5J4Z6K8"/>
<dbReference type="SMART" id="SM00116">
    <property type="entry name" value="CBS"/>
    <property type="match status" value="1"/>
</dbReference>
<keyword evidence="10" id="KW-0129">CBS domain</keyword>
<accession>A0A5J4Z6K8</accession>
<keyword evidence="8 11" id="KW-0868">Chloride</keyword>
<sequence>MAFVPGSGLTACAACGCGGTAWFQIRVSDYVGSCQRLNSRGRRQGRRRGTQCAVKMAEEPRYSAKGLVVKRAKETAPSKLKKSDAGTSAQAGASDSRISKTGTEDSSGLAEQRQQQGRAVQTLTSSSPERGTQVPAFELPRNESISLFVLAAMVGSGTGLMITLFKNGIHSVMHVAYGDLVAGALLPYLHEYNVIMIPFLGGLAVAGIRSLVGSFGGGLAETIKDNEQGVPVNMKRTAAKASAAIVTLGSGCSLGPEGPAVEIGASVSRIISQYFELSPERRRIILASGAAAGVAAGFNAPIAGVFFAQELVLGKLQNVLSQPGTVPPTQIITVLLLSSSISALIAQVGLGSNPAFVLPQYELRNPVLELPLYIGLGLVVGMASFLFKQVMKQGVSLFDAGPLAAFPRSLKPALGGLACGVVAVFYPQILFFGYDTLDALLADTEFPLALLVALIFLKPAMTSISLGSGLVGGIFAPSMFLGATIGASYNKILTDGYDFVTLTLFKTFGAQSASALIGSFSIAGPPAYSVVGMAAALAGVFGAPLTGFLLLFELTRDYRIVLPLMASVGFSTWAVDQFERGQEEKKKRQLQESSSDAVPASKTSVSCEDAAGGEGRRTKMPNAQLSSSSSVSTSGEGNELELVAQDQLNILDSLLVQDHCRVDIVVLDEMENLQGAFRRLYEAKQSVALVARRSAGTSMKNADESNRTFVEELEALVCYGIVTLDDISTAFARFRASTSATDRVAASRTPARDNGRAGGKVDEKVVCGEGPELEYCLVVSQNFTDVLVRDVCTEDVLFVYKDMSLAKAYQIMTSRGIRQLPVVSDESGEELVGLIGLDQIRTAYLLENARRNFSGDI</sequence>
<dbReference type="InterPro" id="IPR050368">
    <property type="entry name" value="ClC-type_chloride_channel"/>
</dbReference>
<keyword evidence="3 11" id="KW-0812">Transmembrane</keyword>
<keyword evidence="6 11" id="KW-0472">Membrane</keyword>
<keyword evidence="7" id="KW-0869">Chloride channel</keyword>
<evidence type="ECO:0000256" key="9">
    <source>
        <dbReference type="ARBA" id="ARBA00023303"/>
    </source>
</evidence>
<proteinExistence type="inferred from homology"/>
<comment type="similarity">
    <text evidence="11">Belongs to the chloride channel (TC 2.A.49) family.</text>
</comment>
<dbReference type="InterPro" id="IPR014743">
    <property type="entry name" value="Cl-channel_core"/>
</dbReference>
<dbReference type="PANTHER" id="PTHR43427">
    <property type="entry name" value="CHLORIDE CHANNEL PROTEIN CLC-E"/>
    <property type="match status" value="1"/>
</dbReference>
<feature type="compositionally biased region" description="Polar residues" evidence="12">
    <location>
        <begin position="591"/>
        <end position="606"/>
    </location>
</feature>
<keyword evidence="9" id="KW-0407">Ion channel</keyword>
<dbReference type="OrthoDB" id="5960at2759"/>
<feature type="transmembrane region" description="Helical" evidence="11">
    <location>
        <begin position="145"/>
        <end position="165"/>
    </location>
</feature>
<evidence type="ECO:0000256" key="12">
    <source>
        <dbReference type="SAM" id="MobiDB-lite"/>
    </source>
</evidence>
<feature type="region of interest" description="Disordered" evidence="12">
    <location>
        <begin position="68"/>
        <end position="134"/>
    </location>
</feature>
<dbReference type="EMBL" id="VRMN01000001">
    <property type="protein sequence ID" value="KAA8498722.1"/>
    <property type="molecule type" value="Genomic_DNA"/>
</dbReference>
<dbReference type="GO" id="GO:0034707">
    <property type="term" value="C:chloride channel complex"/>
    <property type="evidence" value="ECO:0007669"/>
    <property type="project" value="UniProtKB-KW"/>
</dbReference>
<feature type="transmembrane region" description="Helical" evidence="11">
    <location>
        <begin position="194"/>
        <end position="212"/>
    </location>
</feature>
<evidence type="ECO:0000256" key="10">
    <source>
        <dbReference type="PROSITE-ProRule" id="PRU00703"/>
    </source>
</evidence>
<dbReference type="SUPFAM" id="SSF54631">
    <property type="entry name" value="CBS-domain pair"/>
    <property type="match status" value="1"/>
</dbReference>